<dbReference type="EMBL" id="BJZS01000048">
    <property type="protein sequence ID" value="GEO95552.1"/>
    <property type="molecule type" value="Genomic_DNA"/>
</dbReference>
<evidence type="ECO:0000313" key="4">
    <source>
        <dbReference type="Proteomes" id="UP000321103"/>
    </source>
</evidence>
<reference evidence="3 4" key="1">
    <citation type="submission" date="2019-07" db="EMBL/GenBank/DDBJ databases">
        <title>Whole genome shotgun sequence of Kocuria turfanensis NBRC 107627.</title>
        <authorList>
            <person name="Hosoyama A."/>
            <person name="Uohara A."/>
            <person name="Ohji S."/>
            <person name="Ichikawa N."/>
        </authorList>
    </citation>
    <scope>NUCLEOTIDE SEQUENCE [LARGE SCALE GENOMIC DNA]</scope>
    <source>
        <strain evidence="3 4">NBRC 107627</strain>
    </source>
</reference>
<name>A0A512ICY8_9MICC</name>
<evidence type="ECO:0000256" key="2">
    <source>
        <dbReference type="SAM" id="Phobius"/>
    </source>
</evidence>
<feature type="transmembrane region" description="Helical" evidence="2">
    <location>
        <begin position="25"/>
        <end position="47"/>
    </location>
</feature>
<gene>
    <name evidence="3" type="ORF">KTU01_16750</name>
</gene>
<proteinExistence type="predicted"/>
<dbReference type="RefSeq" id="WP_062735779.1">
    <property type="nucleotide sequence ID" value="NZ_BJZS01000048.1"/>
</dbReference>
<keyword evidence="2" id="KW-0472">Membrane</keyword>
<dbReference type="Proteomes" id="UP000321103">
    <property type="component" value="Unassembled WGS sequence"/>
</dbReference>
<evidence type="ECO:0000256" key="1">
    <source>
        <dbReference type="SAM" id="MobiDB-lite"/>
    </source>
</evidence>
<organism evidence="3 4">
    <name type="scientific">Kocuria turfanensis</name>
    <dbReference type="NCBI Taxonomy" id="388357"/>
    <lineage>
        <taxon>Bacteria</taxon>
        <taxon>Bacillati</taxon>
        <taxon>Actinomycetota</taxon>
        <taxon>Actinomycetes</taxon>
        <taxon>Micrococcales</taxon>
        <taxon>Micrococcaceae</taxon>
        <taxon>Kocuria</taxon>
    </lineage>
</organism>
<dbReference type="STRING" id="388357.GCA_001580365_02197"/>
<keyword evidence="2" id="KW-0812">Transmembrane</keyword>
<sequence length="377" mass="41380">MTVPREREPGAVLTAEDAHGLRRTLLTWLAAVVVLVTGLSSAFNWFFVDRAPQDPVHTWLAGLEDGRSRQLLSRAEAVVADPTLNIFANRVYRNAAGRISGHEVLRVDVQGDRAEIRARVWWDGPGGGERVREEVHTYGVHRVERSGPFNDHWELDSPDVAPLAVHLPAPLDEISVNGESIRPDPDERVPDPTGPGGAWRFEALPGDYAIGLPGNSYYRVPVPLPPVRVAFRDPRPASVDLRIEPSPRMWQETEERITQWLRTCMASEELAPEGCPASTRRTGPGESPDAAAGLPDGDEAAGPGITDVRWRLVSRPALVLVGSPEDPLRWVADPYRPAEARLSYLQDGEPVTERVEFPVLATVRSTGQSAEISVGLE</sequence>
<evidence type="ECO:0008006" key="5">
    <source>
        <dbReference type="Google" id="ProtNLM"/>
    </source>
</evidence>
<accession>A0A512ICY8</accession>
<keyword evidence="2" id="KW-1133">Transmembrane helix</keyword>
<keyword evidence="4" id="KW-1185">Reference proteome</keyword>
<evidence type="ECO:0000313" key="3">
    <source>
        <dbReference type="EMBL" id="GEO95552.1"/>
    </source>
</evidence>
<protein>
    <recommendedName>
        <fullName evidence="5">DUF4878 domain-containing protein</fullName>
    </recommendedName>
</protein>
<feature type="region of interest" description="Disordered" evidence="1">
    <location>
        <begin position="271"/>
        <end position="301"/>
    </location>
</feature>
<dbReference type="AlphaFoldDB" id="A0A512ICY8"/>
<comment type="caution">
    <text evidence="3">The sequence shown here is derived from an EMBL/GenBank/DDBJ whole genome shotgun (WGS) entry which is preliminary data.</text>
</comment>